<dbReference type="AlphaFoldDB" id="E5ARU9"/>
<dbReference type="STRING" id="882378.RBRH_04148"/>
<dbReference type="KEGG" id="brh:RBRH_04148"/>
<dbReference type="Proteomes" id="UP000007437">
    <property type="component" value="Chromosome"/>
</dbReference>
<evidence type="ECO:0000313" key="1">
    <source>
        <dbReference type="EMBL" id="CBW75331.1"/>
    </source>
</evidence>
<evidence type="ECO:0000313" key="2">
    <source>
        <dbReference type="Proteomes" id="UP000007437"/>
    </source>
</evidence>
<sequence>MLVTHSYTWEIFLTPADKFYISEVSSALHRIA</sequence>
<reference evidence="1 2" key="1">
    <citation type="journal article" date="2011" name="J. Bacteriol.">
        <title>Complete genome sequence of Burkholderia rhizoxinica, an endosymbiont of Rhizopus microsporus.</title>
        <authorList>
            <person name="Lackner G."/>
            <person name="Moebius N."/>
            <person name="Partida-Martinez L."/>
            <person name="Hertweck C."/>
        </authorList>
    </citation>
    <scope>NUCLEOTIDE SEQUENCE [LARGE SCALE GENOMIC DNA]</scope>
    <source>
        <strain evidence="2">DSM 19002 / CIP 109453 / HKI 454</strain>
    </source>
</reference>
<dbReference type="HOGENOM" id="CLU_3388546_0_0_4"/>
<gene>
    <name evidence="1" type="ordered locus">RBRH_04148</name>
</gene>
<organism evidence="1 2">
    <name type="scientific">Mycetohabitans rhizoxinica (strain DSM 19002 / CIP 109453 / HKI 454)</name>
    <name type="common">Paraburkholderia rhizoxinica</name>
    <dbReference type="NCBI Taxonomy" id="882378"/>
    <lineage>
        <taxon>Bacteria</taxon>
        <taxon>Pseudomonadati</taxon>
        <taxon>Pseudomonadota</taxon>
        <taxon>Betaproteobacteria</taxon>
        <taxon>Burkholderiales</taxon>
        <taxon>Burkholderiaceae</taxon>
        <taxon>Mycetohabitans</taxon>
    </lineage>
</organism>
<accession>E5ARU9</accession>
<protein>
    <submittedName>
        <fullName evidence="1">Uncharacterized protein</fullName>
    </submittedName>
</protein>
<dbReference type="EMBL" id="FR687359">
    <property type="protein sequence ID" value="CBW75331.1"/>
    <property type="molecule type" value="Genomic_DNA"/>
</dbReference>
<name>E5ARU9_MYCRK</name>
<proteinExistence type="predicted"/>